<reference evidence="1 2" key="1">
    <citation type="submission" date="2019-05" db="EMBL/GenBank/DDBJ databases">
        <title>Another draft genome of Portunus trituberculatus and its Hox gene families provides insights of decapod evolution.</title>
        <authorList>
            <person name="Jeong J.-H."/>
            <person name="Song I."/>
            <person name="Kim S."/>
            <person name="Choi T."/>
            <person name="Kim D."/>
            <person name="Ryu S."/>
            <person name="Kim W."/>
        </authorList>
    </citation>
    <scope>NUCLEOTIDE SEQUENCE [LARGE SCALE GENOMIC DNA]</scope>
    <source>
        <tissue evidence="1">Muscle</tissue>
    </source>
</reference>
<gene>
    <name evidence="1" type="ORF">E2C01_071037</name>
</gene>
<dbReference type="Proteomes" id="UP000324222">
    <property type="component" value="Unassembled WGS sequence"/>
</dbReference>
<name>A0A5B7HVW3_PORTR</name>
<evidence type="ECO:0000313" key="2">
    <source>
        <dbReference type="Proteomes" id="UP000324222"/>
    </source>
</evidence>
<comment type="caution">
    <text evidence="1">The sequence shown here is derived from an EMBL/GenBank/DDBJ whole genome shotgun (WGS) entry which is preliminary data.</text>
</comment>
<organism evidence="1 2">
    <name type="scientific">Portunus trituberculatus</name>
    <name type="common">Swimming crab</name>
    <name type="synonym">Neptunus trituberculatus</name>
    <dbReference type="NCBI Taxonomy" id="210409"/>
    <lineage>
        <taxon>Eukaryota</taxon>
        <taxon>Metazoa</taxon>
        <taxon>Ecdysozoa</taxon>
        <taxon>Arthropoda</taxon>
        <taxon>Crustacea</taxon>
        <taxon>Multicrustacea</taxon>
        <taxon>Malacostraca</taxon>
        <taxon>Eumalacostraca</taxon>
        <taxon>Eucarida</taxon>
        <taxon>Decapoda</taxon>
        <taxon>Pleocyemata</taxon>
        <taxon>Brachyura</taxon>
        <taxon>Eubrachyura</taxon>
        <taxon>Portunoidea</taxon>
        <taxon>Portunidae</taxon>
        <taxon>Portuninae</taxon>
        <taxon>Portunus</taxon>
    </lineage>
</organism>
<dbReference type="AlphaFoldDB" id="A0A5B7HVW3"/>
<accession>A0A5B7HVW3</accession>
<keyword evidence="2" id="KW-1185">Reference proteome</keyword>
<sequence length="83" mass="8928">MQLKGEVKRGVVWRGMMRRCGGGRWRCGGFNRSSHVGGNGGGIGVGSGDVEASSGPECNEELRCLDSNVYYTLMKGSVLFLTR</sequence>
<protein>
    <submittedName>
        <fullName evidence="1">Uncharacterized protein</fullName>
    </submittedName>
</protein>
<dbReference type="EMBL" id="VSRR010043775">
    <property type="protein sequence ID" value="MPC76620.1"/>
    <property type="molecule type" value="Genomic_DNA"/>
</dbReference>
<evidence type="ECO:0000313" key="1">
    <source>
        <dbReference type="EMBL" id="MPC76620.1"/>
    </source>
</evidence>
<proteinExistence type="predicted"/>